<comment type="caution">
    <text evidence="7">The sequence shown here is derived from an EMBL/GenBank/DDBJ whole genome shotgun (WGS) entry which is preliminary data.</text>
</comment>
<feature type="chain" id="PRO_5008343208" description="Solute-binding protein family 5 domain-containing protein" evidence="5">
    <location>
        <begin position="27"/>
        <end position="545"/>
    </location>
</feature>
<dbReference type="EMBL" id="JQSG02000006">
    <property type="protein sequence ID" value="OBS08657.1"/>
    <property type="molecule type" value="Genomic_DNA"/>
</dbReference>
<dbReference type="InterPro" id="IPR030678">
    <property type="entry name" value="Peptide/Ni-bd"/>
</dbReference>
<dbReference type="CDD" id="cd08513">
    <property type="entry name" value="PBP2_thermophilic_Hb8_like"/>
    <property type="match status" value="1"/>
</dbReference>
<dbReference type="SUPFAM" id="SSF53850">
    <property type="entry name" value="Periplasmic binding protein-like II"/>
    <property type="match status" value="1"/>
</dbReference>
<keyword evidence="8" id="KW-1185">Reference proteome</keyword>
<dbReference type="STRING" id="160660.BJI67_11935"/>
<dbReference type="InterPro" id="IPR000914">
    <property type="entry name" value="SBP_5_dom"/>
</dbReference>
<organism evidence="7 8">
    <name type="scientific">Acidihalobacter prosperus</name>
    <dbReference type="NCBI Taxonomy" id="160660"/>
    <lineage>
        <taxon>Bacteria</taxon>
        <taxon>Pseudomonadati</taxon>
        <taxon>Pseudomonadota</taxon>
        <taxon>Gammaproteobacteria</taxon>
        <taxon>Chromatiales</taxon>
        <taxon>Ectothiorhodospiraceae</taxon>
        <taxon>Acidihalobacter</taxon>
    </lineage>
</organism>
<dbReference type="Gene3D" id="3.10.105.10">
    <property type="entry name" value="Dipeptide-binding Protein, Domain 3"/>
    <property type="match status" value="1"/>
</dbReference>
<dbReference type="AlphaFoldDB" id="A0A1A6C264"/>
<feature type="domain" description="Solute-binding protein family 5" evidence="6">
    <location>
        <begin position="86"/>
        <end position="452"/>
    </location>
</feature>
<evidence type="ECO:0000259" key="6">
    <source>
        <dbReference type="Pfam" id="PF00496"/>
    </source>
</evidence>
<proteinExistence type="inferred from homology"/>
<keyword evidence="3" id="KW-0813">Transport</keyword>
<evidence type="ECO:0000313" key="8">
    <source>
        <dbReference type="Proteomes" id="UP000029273"/>
    </source>
</evidence>
<dbReference type="PROSITE" id="PS51257">
    <property type="entry name" value="PROKAR_LIPOPROTEIN"/>
    <property type="match status" value="1"/>
</dbReference>
<dbReference type="OrthoDB" id="9801912at2"/>
<protein>
    <recommendedName>
        <fullName evidence="6">Solute-binding protein family 5 domain-containing protein</fullName>
    </recommendedName>
</protein>
<dbReference type="GO" id="GO:0043190">
    <property type="term" value="C:ATP-binding cassette (ABC) transporter complex"/>
    <property type="evidence" value="ECO:0007669"/>
    <property type="project" value="InterPro"/>
</dbReference>
<evidence type="ECO:0000256" key="4">
    <source>
        <dbReference type="ARBA" id="ARBA00022729"/>
    </source>
</evidence>
<evidence type="ECO:0000256" key="2">
    <source>
        <dbReference type="ARBA" id="ARBA00005695"/>
    </source>
</evidence>
<evidence type="ECO:0000256" key="1">
    <source>
        <dbReference type="ARBA" id="ARBA00004196"/>
    </source>
</evidence>
<dbReference type="GO" id="GO:1904680">
    <property type="term" value="F:peptide transmembrane transporter activity"/>
    <property type="evidence" value="ECO:0007669"/>
    <property type="project" value="TreeGrafter"/>
</dbReference>
<dbReference type="Gene3D" id="3.40.190.10">
    <property type="entry name" value="Periplasmic binding protein-like II"/>
    <property type="match status" value="1"/>
</dbReference>
<comment type="similarity">
    <text evidence="2">Belongs to the bacterial solute-binding protein 5 family.</text>
</comment>
<dbReference type="PIRSF" id="PIRSF002741">
    <property type="entry name" value="MppA"/>
    <property type="match status" value="1"/>
</dbReference>
<keyword evidence="4 5" id="KW-0732">Signal</keyword>
<name>A0A1A6C264_9GAMM</name>
<feature type="signal peptide" evidence="5">
    <location>
        <begin position="1"/>
        <end position="26"/>
    </location>
</feature>
<dbReference type="Proteomes" id="UP000029273">
    <property type="component" value="Unassembled WGS sequence"/>
</dbReference>
<dbReference type="PANTHER" id="PTHR30290:SF10">
    <property type="entry name" value="PERIPLASMIC OLIGOPEPTIDE-BINDING PROTEIN-RELATED"/>
    <property type="match status" value="1"/>
</dbReference>
<dbReference type="GO" id="GO:0030288">
    <property type="term" value="C:outer membrane-bounded periplasmic space"/>
    <property type="evidence" value="ECO:0007669"/>
    <property type="project" value="UniProtKB-ARBA"/>
</dbReference>
<gene>
    <name evidence="7" type="ORF">Thpro_022907</name>
</gene>
<reference evidence="7 8" key="1">
    <citation type="journal article" date="2014" name="Genome Announc.">
        <title>Draft Genome Sequence of the Iron-Oxidizing, Acidophilic, and Halotolerant 'Thiobacillus prosperus' Type Strain DSM 5130.</title>
        <authorList>
            <person name="Ossandon F.J."/>
            <person name="Cardenas J.P."/>
            <person name="Corbett M."/>
            <person name="Quatrini R."/>
            <person name="Holmes D.S."/>
            <person name="Watkin E."/>
        </authorList>
    </citation>
    <scope>NUCLEOTIDE SEQUENCE [LARGE SCALE GENOMIC DNA]</scope>
    <source>
        <strain evidence="7 8">DSM 5130</strain>
    </source>
</reference>
<evidence type="ECO:0000256" key="5">
    <source>
        <dbReference type="SAM" id="SignalP"/>
    </source>
</evidence>
<evidence type="ECO:0000256" key="3">
    <source>
        <dbReference type="ARBA" id="ARBA00022448"/>
    </source>
</evidence>
<dbReference type="PANTHER" id="PTHR30290">
    <property type="entry name" value="PERIPLASMIC BINDING COMPONENT OF ABC TRANSPORTER"/>
    <property type="match status" value="1"/>
</dbReference>
<sequence>MLHRSPTRAALAALSLILACGGAARAATPDSVATCTGVGLSAPMIVNSLLPVVNNDSVGNEQAILLMFPYLLWVGNDLRLDYARSIASGVAVSDHDTVFTLKLKPWRWSDGSPVTADDVIYDFQLIRAYGARYLNAGIGGMPGIVKSITAPSPDTLRVETRHPVNPHWFELNGLTQLRPLPRHAWHDMKVDELVKRQNQTAMAAVTDGPYRLAQYVAGRYMSFVANPKYSGPQPHIKHFVLHMYTDSQSAFAALKTGELQLGHVPPSLIPAKRMVADLKGQFYPGGFNVSYIALNFDNPAVSWLRDLKVRQALQLAIDQPLLIQAALHGLGTPNFGPVPAVPPTYLSPAQRAADAHPKAQYNPARARKLLAEAGWMPGPGGIRRKNGQRLTLTLLVTSGTPHRIAEAEIIKQTWRAIGVDLRIRLVPFNQELAEVRPGGHWQAAMMAWIYAPDYYPTGDGLFDTGGGANYGNYSDPKMDALISASTSDPGLKALYRYQDYVAEQLPVLFRPSPGYLVKYDPRLHGVKDYLSPLGYIWPQSLYYAQ</sequence>
<dbReference type="RefSeq" id="WP_065089798.1">
    <property type="nucleotide sequence ID" value="NZ_JQSG02000006.1"/>
</dbReference>
<evidence type="ECO:0000313" key="7">
    <source>
        <dbReference type="EMBL" id="OBS08657.1"/>
    </source>
</evidence>
<dbReference type="InterPro" id="IPR039424">
    <property type="entry name" value="SBP_5"/>
</dbReference>
<comment type="subcellular location">
    <subcellularLocation>
        <location evidence="1">Cell envelope</location>
    </subcellularLocation>
</comment>
<dbReference type="Pfam" id="PF00496">
    <property type="entry name" value="SBP_bac_5"/>
    <property type="match status" value="1"/>
</dbReference>
<dbReference type="GO" id="GO:0015833">
    <property type="term" value="P:peptide transport"/>
    <property type="evidence" value="ECO:0007669"/>
    <property type="project" value="TreeGrafter"/>
</dbReference>
<accession>A0A1A6C264</accession>